<keyword evidence="4" id="KW-1185">Reference proteome</keyword>
<dbReference type="Proteomes" id="UP000479000">
    <property type="component" value="Unassembled WGS sequence"/>
</dbReference>
<accession>A0A6H5GZZ5</accession>
<evidence type="ECO:0000313" key="4">
    <source>
        <dbReference type="Proteomes" id="UP000479000"/>
    </source>
</evidence>
<keyword evidence="2" id="KW-0812">Transmembrane</keyword>
<keyword evidence="2" id="KW-1133">Transmembrane helix</keyword>
<proteinExistence type="predicted"/>
<evidence type="ECO:0000256" key="2">
    <source>
        <dbReference type="SAM" id="Phobius"/>
    </source>
</evidence>
<sequence length="165" mass="18504">MSLEPFAPVVGLLNLIWTYLVAFGKLNSDPFNRREKNEQGFWIVTNQKYEENVFSSTPSTYNSPKSSSPTNNLKRPDNGTGKSQKRITCTSCIIHTIIDRMKWFRTLPLFMQSSPVSAAIAWFGRRRWIRGPSGPLRPKGSRNLDHLSKPARQEGVSPCTGCGGS</sequence>
<reference evidence="3 4" key="1">
    <citation type="submission" date="2020-02" db="EMBL/GenBank/DDBJ databases">
        <authorList>
            <person name="Ferguson B K."/>
        </authorList>
    </citation>
    <scope>NUCLEOTIDE SEQUENCE [LARGE SCALE GENOMIC DNA]</scope>
</reference>
<feature type="region of interest" description="Disordered" evidence="1">
    <location>
        <begin position="131"/>
        <end position="165"/>
    </location>
</feature>
<feature type="compositionally biased region" description="Basic and acidic residues" evidence="1">
    <location>
        <begin position="142"/>
        <end position="152"/>
    </location>
</feature>
<feature type="transmembrane region" description="Helical" evidence="2">
    <location>
        <begin position="6"/>
        <end position="26"/>
    </location>
</feature>
<evidence type="ECO:0000256" key="1">
    <source>
        <dbReference type="SAM" id="MobiDB-lite"/>
    </source>
</evidence>
<dbReference type="EMBL" id="CADCXU010022974">
    <property type="protein sequence ID" value="CAB0010309.1"/>
    <property type="molecule type" value="Genomic_DNA"/>
</dbReference>
<gene>
    <name evidence="3" type="ORF">NTEN_LOCUS15354</name>
</gene>
<evidence type="ECO:0000313" key="3">
    <source>
        <dbReference type="EMBL" id="CAB0010309.1"/>
    </source>
</evidence>
<feature type="region of interest" description="Disordered" evidence="1">
    <location>
        <begin position="54"/>
        <end position="84"/>
    </location>
</feature>
<keyword evidence="2" id="KW-0472">Membrane</keyword>
<feature type="compositionally biased region" description="Polar residues" evidence="1">
    <location>
        <begin position="54"/>
        <end position="73"/>
    </location>
</feature>
<name>A0A6H5GZZ5_9HEMI</name>
<protein>
    <submittedName>
        <fullName evidence="3">Uncharacterized protein</fullName>
    </submittedName>
</protein>
<dbReference type="AlphaFoldDB" id="A0A6H5GZZ5"/>
<organism evidence="3 4">
    <name type="scientific">Nesidiocoris tenuis</name>
    <dbReference type="NCBI Taxonomy" id="355587"/>
    <lineage>
        <taxon>Eukaryota</taxon>
        <taxon>Metazoa</taxon>
        <taxon>Ecdysozoa</taxon>
        <taxon>Arthropoda</taxon>
        <taxon>Hexapoda</taxon>
        <taxon>Insecta</taxon>
        <taxon>Pterygota</taxon>
        <taxon>Neoptera</taxon>
        <taxon>Paraneoptera</taxon>
        <taxon>Hemiptera</taxon>
        <taxon>Heteroptera</taxon>
        <taxon>Panheteroptera</taxon>
        <taxon>Cimicomorpha</taxon>
        <taxon>Miridae</taxon>
        <taxon>Dicyphina</taxon>
        <taxon>Nesidiocoris</taxon>
    </lineage>
</organism>